<evidence type="ECO:0000256" key="1">
    <source>
        <dbReference type="SAM" id="MobiDB-lite"/>
    </source>
</evidence>
<dbReference type="AlphaFoldDB" id="A0A918Q3H3"/>
<feature type="region of interest" description="Disordered" evidence="1">
    <location>
        <begin position="65"/>
        <end position="104"/>
    </location>
</feature>
<comment type="caution">
    <text evidence="2">The sequence shown here is derived from an EMBL/GenBank/DDBJ whole genome shotgun (WGS) entry which is preliminary data.</text>
</comment>
<dbReference type="Proteomes" id="UP000630936">
    <property type="component" value="Unassembled WGS sequence"/>
</dbReference>
<organism evidence="2 3">
    <name type="scientific">Streptomyces inusitatus</name>
    <dbReference type="NCBI Taxonomy" id="68221"/>
    <lineage>
        <taxon>Bacteria</taxon>
        <taxon>Bacillati</taxon>
        <taxon>Actinomycetota</taxon>
        <taxon>Actinomycetes</taxon>
        <taxon>Kitasatosporales</taxon>
        <taxon>Streptomycetaceae</taxon>
        <taxon>Streptomyces</taxon>
    </lineage>
</organism>
<reference evidence="2" key="1">
    <citation type="journal article" date="2014" name="Int. J. Syst. Evol. Microbiol.">
        <title>Complete genome sequence of Corynebacterium casei LMG S-19264T (=DSM 44701T), isolated from a smear-ripened cheese.</title>
        <authorList>
            <consortium name="US DOE Joint Genome Institute (JGI-PGF)"/>
            <person name="Walter F."/>
            <person name="Albersmeier A."/>
            <person name="Kalinowski J."/>
            <person name="Ruckert C."/>
        </authorList>
    </citation>
    <scope>NUCLEOTIDE SEQUENCE</scope>
    <source>
        <strain evidence="2">JCM 4988</strain>
    </source>
</reference>
<evidence type="ECO:0000313" key="2">
    <source>
        <dbReference type="EMBL" id="GGZ29993.1"/>
    </source>
</evidence>
<keyword evidence="3" id="KW-1185">Reference proteome</keyword>
<evidence type="ECO:0000313" key="3">
    <source>
        <dbReference type="Proteomes" id="UP000630936"/>
    </source>
</evidence>
<gene>
    <name evidence="2" type="ORF">GCM10010387_24320</name>
</gene>
<dbReference type="EMBL" id="BMWG01000005">
    <property type="protein sequence ID" value="GGZ29993.1"/>
    <property type="molecule type" value="Genomic_DNA"/>
</dbReference>
<name>A0A918Q3H3_9ACTN</name>
<protein>
    <submittedName>
        <fullName evidence="2">Uncharacterized protein</fullName>
    </submittedName>
</protein>
<sequence length="104" mass="10770">MRLTQHGAPTISVLDAIPGAKAGSVFSFIALMSWDGTYAVHGPPSADPAGRPGCAAGIRLPSCPRAPLPASHGPPERVPRPAGRRRTGTAAGWRALHGFPQSRD</sequence>
<accession>A0A918Q3H3</accession>
<proteinExistence type="predicted"/>
<reference evidence="2" key="2">
    <citation type="submission" date="2020-09" db="EMBL/GenBank/DDBJ databases">
        <authorList>
            <person name="Sun Q."/>
            <person name="Ohkuma M."/>
        </authorList>
    </citation>
    <scope>NUCLEOTIDE SEQUENCE</scope>
    <source>
        <strain evidence="2">JCM 4988</strain>
    </source>
</reference>